<dbReference type="PROSITE" id="PS50222">
    <property type="entry name" value="EF_HAND_2"/>
    <property type="match status" value="2"/>
</dbReference>
<gene>
    <name evidence="3" type="ORF">SCF082_LOCUS15739</name>
</gene>
<dbReference type="InterPro" id="IPR011992">
    <property type="entry name" value="EF-hand-dom_pair"/>
</dbReference>
<dbReference type="SMART" id="SM00054">
    <property type="entry name" value="EFh"/>
    <property type="match status" value="2"/>
</dbReference>
<dbReference type="Pfam" id="PF13499">
    <property type="entry name" value="EF-hand_7"/>
    <property type="match status" value="1"/>
</dbReference>
<dbReference type="CDD" id="cd00051">
    <property type="entry name" value="EFh"/>
    <property type="match status" value="1"/>
</dbReference>
<dbReference type="InterPro" id="IPR018247">
    <property type="entry name" value="EF_Hand_1_Ca_BS"/>
</dbReference>
<keyword evidence="1" id="KW-0106">Calcium</keyword>
<comment type="caution">
    <text evidence="3">The sequence shown here is derived from an EMBL/GenBank/DDBJ whole genome shotgun (WGS) entry which is preliminary data.</text>
</comment>
<evidence type="ECO:0000313" key="4">
    <source>
        <dbReference type="Proteomes" id="UP001642464"/>
    </source>
</evidence>
<protein>
    <submittedName>
        <fullName evidence="3">Polcalcin Jun o 2 (Calcium-binding pollen allergen Jun o 2) (Allergen Jun o 2)</fullName>
    </submittedName>
</protein>
<name>A0ABP0K879_9DINO</name>
<feature type="domain" description="EF-hand" evidence="2">
    <location>
        <begin position="2"/>
        <end position="37"/>
    </location>
</feature>
<reference evidence="3 4" key="1">
    <citation type="submission" date="2024-02" db="EMBL/GenBank/DDBJ databases">
        <authorList>
            <person name="Chen Y."/>
            <person name="Shah S."/>
            <person name="Dougan E. K."/>
            <person name="Thang M."/>
            <person name="Chan C."/>
        </authorList>
    </citation>
    <scope>NUCLEOTIDE SEQUENCE [LARGE SCALE GENOMIC DNA]</scope>
</reference>
<feature type="domain" description="EF-hand" evidence="2">
    <location>
        <begin position="38"/>
        <end position="71"/>
    </location>
</feature>
<evidence type="ECO:0000259" key="2">
    <source>
        <dbReference type="PROSITE" id="PS50222"/>
    </source>
</evidence>
<keyword evidence="4" id="KW-1185">Reference proteome</keyword>
<dbReference type="EMBL" id="CAXAMM010010102">
    <property type="protein sequence ID" value="CAK9022312.1"/>
    <property type="molecule type" value="Genomic_DNA"/>
</dbReference>
<dbReference type="Gene3D" id="1.10.238.10">
    <property type="entry name" value="EF-hand"/>
    <property type="match status" value="1"/>
</dbReference>
<dbReference type="Proteomes" id="UP001642464">
    <property type="component" value="Unassembled WGS sequence"/>
</dbReference>
<evidence type="ECO:0000256" key="1">
    <source>
        <dbReference type="ARBA" id="ARBA00022837"/>
    </source>
</evidence>
<sequence length="93" mass="10714">MAARQRLQELFEKYDTSGDGTLSEEEMAKVFQALNIKKEKVEAMFKAADSDQDGVIQVHEFISWLTARGVSIKILKEREARKRKRAKHSEFAL</sequence>
<accession>A0ABP0K879</accession>
<dbReference type="InterPro" id="IPR002048">
    <property type="entry name" value="EF_hand_dom"/>
</dbReference>
<dbReference type="PROSITE" id="PS00018">
    <property type="entry name" value="EF_HAND_1"/>
    <property type="match status" value="2"/>
</dbReference>
<evidence type="ECO:0000313" key="3">
    <source>
        <dbReference type="EMBL" id="CAK9022312.1"/>
    </source>
</evidence>
<dbReference type="SUPFAM" id="SSF47473">
    <property type="entry name" value="EF-hand"/>
    <property type="match status" value="1"/>
</dbReference>
<organism evidence="3 4">
    <name type="scientific">Durusdinium trenchii</name>
    <dbReference type="NCBI Taxonomy" id="1381693"/>
    <lineage>
        <taxon>Eukaryota</taxon>
        <taxon>Sar</taxon>
        <taxon>Alveolata</taxon>
        <taxon>Dinophyceae</taxon>
        <taxon>Suessiales</taxon>
        <taxon>Symbiodiniaceae</taxon>
        <taxon>Durusdinium</taxon>
    </lineage>
</organism>
<proteinExistence type="predicted"/>